<name>A0A287CXV2_ICTTR</name>
<proteinExistence type="predicted"/>
<dbReference type="Proteomes" id="UP000005215">
    <property type="component" value="Unassembled WGS sequence"/>
</dbReference>
<evidence type="ECO:0000313" key="2">
    <source>
        <dbReference type="Ensembl" id="ENSSTOP00000026103.1"/>
    </source>
</evidence>
<reference evidence="2" key="2">
    <citation type="submission" date="2025-08" db="UniProtKB">
        <authorList>
            <consortium name="Ensembl"/>
        </authorList>
    </citation>
    <scope>IDENTIFICATION</scope>
</reference>
<dbReference type="GeneTree" id="ENSGT00860000136204"/>
<evidence type="ECO:0000313" key="3">
    <source>
        <dbReference type="Proteomes" id="UP000005215"/>
    </source>
</evidence>
<dbReference type="InParanoid" id="A0A287CXV2"/>
<reference evidence="2" key="3">
    <citation type="submission" date="2025-09" db="UniProtKB">
        <authorList>
            <consortium name="Ensembl"/>
        </authorList>
    </citation>
    <scope>IDENTIFICATION</scope>
</reference>
<dbReference type="EMBL" id="AGTP01011077">
    <property type="status" value="NOT_ANNOTATED_CDS"/>
    <property type="molecule type" value="Genomic_DNA"/>
</dbReference>
<organism evidence="2 3">
    <name type="scientific">Ictidomys tridecemlineatus</name>
    <name type="common">Thirteen-lined ground squirrel</name>
    <name type="synonym">Spermophilus tridecemlineatus</name>
    <dbReference type="NCBI Taxonomy" id="43179"/>
    <lineage>
        <taxon>Eukaryota</taxon>
        <taxon>Metazoa</taxon>
        <taxon>Chordata</taxon>
        <taxon>Craniata</taxon>
        <taxon>Vertebrata</taxon>
        <taxon>Euteleostomi</taxon>
        <taxon>Mammalia</taxon>
        <taxon>Eutheria</taxon>
        <taxon>Euarchontoglires</taxon>
        <taxon>Glires</taxon>
        <taxon>Rodentia</taxon>
        <taxon>Sciuromorpha</taxon>
        <taxon>Sciuridae</taxon>
        <taxon>Xerinae</taxon>
        <taxon>Marmotini</taxon>
        <taxon>Ictidomys</taxon>
    </lineage>
</organism>
<accession>A0A287CXV2</accession>
<dbReference type="AlphaFoldDB" id="A0A287CXV2"/>
<reference evidence="3" key="1">
    <citation type="submission" date="2011-11" db="EMBL/GenBank/DDBJ databases">
        <title>The Draft Genome of Spermophilus tridecemlineatus.</title>
        <authorList>
            <consortium name="The Broad Institute Genome Assembly &amp; Analysis Group"/>
            <consortium name="Computational R&amp;D Group"/>
            <consortium name="and Sequencing Platform"/>
            <person name="Di Palma F."/>
            <person name="Alfoldi J."/>
            <person name="Johnson J."/>
            <person name="Berlin A."/>
            <person name="Gnerre S."/>
            <person name="Jaffe D."/>
            <person name="MacCallum I."/>
            <person name="Young S."/>
            <person name="Walker B.J."/>
            <person name="Lindblad-Toh K."/>
        </authorList>
    </citation>
    <scope>NUCLEOTIDE SEQUENCE [LARGE SCALE GENOMIC DNA]</scope>
</reference>
<feature type="compositionally biased region" description="Polar residues" evidence="1">
    <location>
        <begin position="8"/>
        <end position="24"/>
    </location>
</feature>
<sequence>VEGERQPLENQESQGPATFPSGQVPSLGRFSGTLSTGWSGRLGYANETSWNSTIPCSVGGARVPGSGRLGFLSRKESSPPLVTSPARICCSPQLSTSTCTPKVSTSRSRSRCHHNCRHRSTAFL</sequence>
<evidence type="ECO:0000256" key="1">
    <source>
        <dbReference type="SAM" id="MobiDB-lite"/>
    </source>
</evidence>
<protein>
    <submittedName>
        <fullName evidence="2">Uncharacterized protein</fullName>
    </submittedName>
</protein>
<feature type="region of interest" description="Disordered" evidence="1">
    <location>
        <begin position="1"/>
        <end position="32"/>
    </location>
</feature>
<dbReference type="Ensembl" id="ENSSTOT00000030736.1">
    <property type="protein sequence ID" value="ENSSTOP00000026103.1"/>
    <property type="gene ID" value="ENSSTOG00000030715.1"/>
</dbReference>
<keyword evidence="3" id="KW-1185">Reference proteome</keyword>